<dbReference type="GO" id="GO:0016887">
    <property type="term" value="F:ATP hydrolysis activity"/>
    <property type="evidence" value="ECO:0007669"/>
    <property type="project" value="InterPro"/>
</dbReference>
<dbReference type="GO" id="GO:0005524">
    <property type="term" value="F:ATP binding"/>
    <property type="evidence" value="ECO:0007669"/>
    <property type="project" value="UniProtKB-KW"/>
</dbReference>
<dbReference type="EMBL" id="MTSE01000003">
    <property type="protein sequence ID" value="OUJ74811.1"/>
    <property type="molecule type" value="Genomic_DNA"/>
</dbReference>
<dbReference type="SUPFAM" id="SSF52540">
    <property type="entry name" value="P-loop containing nucleoside triphosphate hydrolases"/>
    <property type="match status" value="1"/>
</dbReference>
<dbReference type="InterPro" id="IPR050221">
    <property type="entry name" value="26S_Proteasome_ATPase"/>
</dbReference>
<sequence length="459" mass="51727">MESSAIEANSQTIHAELVWLELIIDTRLKLYFQTDCDYESIEEVPLPELSADTSPYAQLVREHSLDLADRLVMILALAPHVRPQLLDYFFVRNTAYDRGFTEFGGIKGKNHGGFLPTGETALFLLAGDDLPRRISLQTHLLHESALFRRNILQLGVAEAEEPALSGPLALTPDYVAYLTTGEQSKPNFSPDFPASLVRTTMQWDDLVVDFQIMSEIMEIKAWIEHGDTILGDAHLKKYLKPGYRALFYGPPGTGKSLTAGLLGHSTGLDVYKIDLSMVVSKYIGETEKNLGRVFDMAQNRRWILFFDEADALFGKRSETNSSNDRHANQEVAYLLQRIEDFPGVIILATNLKDNIDDAFARRFQSIIHFPAPNATRRARLWKQAFSGPYDLAKDVDFETLAEKYSIAGGAIVNVLRFCVLAAAQNKRAIKQDDILTGLKKEFYKEGKTLEEVEKETERR</sequence>
<keyword evidence="6" id="KW-1185">Reference proteome</keyword>
<dbReference type="Proteomes" id="UP000194873">
    <property type="component" value="Unassembled WGS sequence"/>
</dbReference>
<dbReference type="RefSeq" id="WP_086593620.1">
    <property type="nucleotide sequence ID" value="NZ_MTSE01000003.1"/>
</dbReference>
<comment type="caution">
    <text evidence="5">The sequence shown here is derived from an EMBL/GenBank/DDBJ whole genome shotgun (WGS) entry which is preliminary data.</text>
</comment>
<accession>A0A243WGC8</accession>
<organism evidence="5 6">
    <name type="scientific">Hymenobacter crusticola</name>
    <dbReference type="NCBI Taxonomy" id="1770526"/>
    <lineage>
        <taxon>Bacteria</taxon>
        <taxon>Pseudomonadati</taxon>
        <taxon>Bacteroidota</taxon>
        <taxon>Cytophagia</taxon>
        <taxon>Cytophagales</taxon>
        <taxon>Hymenobacteraceae</taxon>
        <taxon>Hymenobacter</taxon>
    </lineage>
</organism>
<reference evidence="5 6" key="1">
    <citation type="submission" date="2017-01" db="EMBL/GenBank/DDBJ databases">
        <title>A new Hymenobacter.</title>
        <authorList>
            <person name="Liang Y."/>
            <person name="Feng F."/>
        </authorList>
    </citation>
    <scope>NUCLEOTIDE SEQUENCE [LARGE SCALE GENOMIC DNA]</scope>
    <source>
        <strain evidence="5">MIMBbqt21</strain>
    </source>
</reference>
<dbReference type="Pfam" id="PF00004">
    <property type="entry name" value="AAA"/>
    <property type="match status" value="1"/>
</dbReference>
<dbReference type="InterPro" id="IPR027417">
    <property type="entry name" value="P-loop_NTPase"/>
</dbReference>
<gene>
    <name evidence="5" type="ORF">BXP70_08630</name>
</gene>
<keyword evidence="2" id="KW-0547">Nucleotide-binding</keyword>
<evidence type="ECO:0000256" key="2">
    <source>
        <dbReference type="ARBA" id="ARBA00022741"/>
    </source>
</evidence>
<dbReference type="SMART" id="SM00382">
    <property type="entry name" value="AAA"/>
    <property type="match status" value="1"/>
</dbReference>
<keyword evidence="3" id="KW-0067">ATP-binding</keyword>
<proteinExistence type="inferred from homology"/>
<dbReference type="CDD" id="cd19481">
    <property type="entry name" value="RecA-like_protease"/>
    <property type="match status" value="1"/>
</dbReference>
<comment type="similarity">
    <text evidence="1">Belongs to the AAA ATPase family.</text>
</comment>
<evidence type="ECO:0000313" key="6">
    <source>
        <dbReference type="Proteomes" id="UP000194873"/>
    </source>
</evidence>
<dbReference type="PANTHER" id="PTHR23073">
    <property type="entry name" value="26S PROTEASOME REGULATORY SUBUNIT"/>
    <property type="match status" value="1"/>
</dbReference>
<feature type="domain" description="AAA+ ATPase" evidence="4">
    <location>
        <begin position="241"/>
        <end position="373"/>
    </location>
</feature>
<dbReference type="Gene3D" id="3.40.50.300">
    <property type="entry name" value="P-loop containing nucleotide triphosphate hydrolases"/>
    <property type="match status" value="1"/>
</dbReference>
<evidence type="ECO:0000256" key="1">
    <source>
        <dbReference type="ARBA" id="ARBA00006914"/>
    </source>
</evidence>
<dbReference type="InterPro" id="IPR003959">
    <property type="entry name" value="ATPase_AAA_core"/>
</dbReference>
<dbReference type="OrthoDB" id="7438987at2"/>
<evidence type="ECO:0000256" key="3">
    <source>
        <dbReference type="ARBA" id="ARBA00022840"/>
    </source>
</evidence>
<evidence type="ECO:0000313" key="5">
    <source>
        <dbReference type="EMBL" id="OUJ74811.1"/>
    </source>
</evidence>
<dbReference type="InterPro" id="IPR003593">
    <property type="entry name" value="AAA+_ATPase"/>
</dbReference>
<dbReference type="AlphaFoldDB" id="A0A243WGC8"/>
<name>A0A243WGC8_9BACT</name>
<evidence type="ECO:0000259" key="4">
    <source>
        <dbReference type="SMART" id="SM00382"/>
    </source>
</evidence>
<protein>
    <submittedName>
        <fullName evidence="5">AAA family ATPase</fullName>
    </submittedName>
</protein>